<evidence type="ECO:0000256" key="1">
    <source>
        <dbReference type="ARBA" id="ARBA00004141"/>
    </source>
</evidence>
<gene>
    <name evidence="6" type="ORF">FSP39_017665</name>
</gene>
<dbReference type="EMBL" id="VSWD01000005">
    <property type="protein sequence ID" value="KAK3103232.1"/>
    <property type="molecule type" value="Genomic_DNA"/>
</dbReference>
<reference evidence="6" key="1">
    <citation type="submission" date="2019-08" db="EMBL/GenBank/DDBJ databases">
        <title>The improved chromosome-level genome for the pearl oyster Pinctada fucata martensii using PacBio sequencing and Hi-C.</title>
        <authorList>
            <person name="Zheng Z."/>
        </authorList>
    </citation>
    <scope>NUCLEOTIDE SEQUENCE</scope>
    <source>
        <strain evidence="6">ZZ-2019</strain>
        <tissue evidence="6">Adductor muscle</tissue>
    </source>
</reference>
<keyword evidence="7" id="KW-1185">Reference proteome</keyword>
<proteinExistence type="predicted"/>
<keyword evidence="4 5" id="KW-0472">Membrane</keyword>
<protein>
    <submittedName>
        <fullName evidence="6">Uncharacterized protein</fullName>
    </submittedName>
</protein>
<evidence type="ECO:0000256" key="3">
    <source>
        <dbReference type="ARBA" id="ARBA00022989"/>
    </source>
</evidence>
<evidence type="ECO:0000313" key="6">
    <source>
        <dbReference type="EMBL" id="KAK3103232.1"/>
    </source>
</evidence>
<accession>A0AA89CB36</accession>
<dbReference type="Pfam" id="PF00335">
    <property type="entry name" value="Tetraspanin"/>
    <property type="match status" value="1"/>
</dbReference>
<dbReference type="AlphaFoldDB" id="A0AA89CB36"/>
<organism evidence="6 7">
    <name type="scientific">Pinctada imbricata</name>
    <name type="common">Atlantic pearl-oyster</name>
    <name type="synonym">Pinctada martensii</name>
    <dbReference type="NCBI Taxonomy" id="66713"/>
    <lineage>
        <taxon>Eukaryota</taxon>
        <taxon>Metazoa</taxon>
        <taxon>Spiralia</taxon>
        <taxon>Lophotrochozoa</taxon>
        <taxon>Mollusca</taxon>
        <taxon>Bivalvia</taxon>
        <taxon>Autobranchia</taxon>
        <taxon>Pteriomorphia</taxon>
        <taxon>Pterioida</taxon>
        <taxon>Pterioidea</taxon>
        <taxon>Pteriidae</taxon>
        <taxon>Pinctada</taxon>
    </lineage>
</organism>
<evidence type="ECO:0000256" key="4">
    <source>
        <dbReference type="ARBA" id="ARBA00023136"/>
    </source>
</evidence>
<comment type="subcellular location">
    <subcellularLocation>
        <location evidence="1">Membrane</location>
        <topology evidence="1">Multi-pass membrane protein</topology>
    </subcellularLocation>
</comment>
<sequence>MLGIGIWILADPNIESSFAKFNCIFTSGRDVNICLRPYSCWVFIFITGFCGCCGAMRESAWMIAMYIGCVVIVLVAELVGGIYIAVERSHVRHIFAILFY</sequence>
<keyword evidence="3 5" id="KW-1133">Transmembrane helix</keyword>
<comment type="caution">
    <text evidence="6">The sequence shown here is derived from an EMBL/GenBank/DDBJ whole genome shotgun (WGS) entry which is preliminary data.</text>
</comment>
<dbReference type="Proteomes" id="UP001186944">
    <property type="component" value="Unassembled WGS sequence"/>
</dbReference>
<feature type="transmembrane region" description="Helical" evidence="5">
    <location>
        <begin position="63"/>
        <end position="86"/>
    </location>
</feature>
<evidence type="ECO:0000256" key="5">
    <source>
        <dbReference type="SAM" id="Phobius"/>
    </source>
</evidence>
<keyword evidence="2 5" id="KW-0812">Transmembrane</keyword>
<dbReference type="PRINTS" id="PR00259">
    <property type="entry name" value="TMFOUR"/>
</dbReference>
<evidence type="ECO:0000256" key="2">
    <source>
        <dbReference type="ARBA" id="ARBA00022692"/>
    </source>
</evidence>
<feature type="transmembrane region" description="Helical" evidence="5">
    <location>
        <begin position="38"/>
        <end position="57"/>
    </location>
</feature>
<dbReference type="PANTHER" id="PTHR19282:SF544">
    <property type="entry name" value="TETRASPANIN"/>
    <property type="match status" value="1"/>
</dbReference>
<dbReference type="InterPro" id="IPR018499">
    <property type="entry name" value="Tetraspanin/Peripherin"/>
</dbReference>
<evidence type="ECO:0000313" key="7">
    <source>
        <dbReference type="Proteomes" id="UP001186944"/>
    </source>
</evidence>
<dbReference type="PANTHER" id="PTHR19282">
    <property type="entry name" value="TETRASPANIN"/>
    <property type="match status" value="1"/>
</dbReference>
<name>A0AA89CB36_PINIB</name>
<dbReference type="GO" id="GO:0005886">
    <property type="term" value="C:plasma membrane"/>
    <property type="evidence" value="ECO:0007669"/>
    <property type="project" value="TreeGrafter"/>
</dbReference>